<dbReference type="SUPFAM" id="SSF68906">
    <property type="entry name" value="SAP domain"/>
    <property type="match status" value="1"/>
</dbReference>
<protein>
    <recommendedName>
        <fullName evidence="9">SAP domain-containing protein</fullName>
    </recommendedName>
</protein>
<dbReference type="Pfam" id="PF02037">
    <property type="entry name" value="SAP"/>
    <property type="match status" value="1"/>
</dbReference>
<dbReference type="VEuPathDB" id="FungiDB:H310_08175"/>
<keyword evidence="4" id="KW-0805">Transcription regulation</keyword>
<feature type="compositionally biased region" description="Polar residues" evidence="8">
    <location>
        <begin position="312"/>
        <end position="322"/>
    </location>
</feature>
<feature type="region of interest" description="Disordered" evidence="8">
    <location>
        <begin position="119"/>
        <end position="140"/>
    </location>
</feature>
<evidence type="ECO:0000259" key="9">
    <source>
        <dbReference type="PROSITE" id="PS50800"/>
    </source>
</evidence>
<feature type="compositionally biased region" description="Basic and acidic residues" evidence="8">
    <location>
        <begin position="280"/>
        <end position="302"/>
    </location>
</feature>
<comment type="similarity">
    <text evidence="2">Belongs to the pinin family.</text>
</comment>
<feature type="compositionally biased region" description="Basic and acidic residues" evidence="8">
    <location>
        <begin position="368"/>
        <end position="396"/>
    </location>
</feature>
<dbReference type="InterPro" id="IPR006786">
    <property type="entry name" value="Pinin_SDK_MemA"/>
</dbReference>
<dbReference type="PROSITE" id="PS50800">
    <property type="entry name" value="SAP"/>
    <property type="match status" value="1"/>
</dbReference>
<dbReference type="STRING" id="157072.A0A024U0U0"/>
<proteinExistence type="inferred from homology"/>
<dbReference type="GO" id="GO:0008380">
    <property type="term" value="P:RNA splicing"/>
    <property type="evidence" value="ECO:0007669"/>
    <property type="project" value="UniProtKB-KW"/>
</dbReference>
<feature type="compositionally biased region" description="Pro residues" evidence="8">
    <location>
        <begin position="340"/>
        <end position="353"/>
    </location>
</feature>
<dbReference type="PANTHER" id="PTHR12707">
    <property type="entry name" value="PINN"/>
    <property type="match status" value="1"/>
</dbReference>
<evidence type="ECO:0000256" key="7">
    <source>
        <dbReference type="ARBA" id="ARBA00023242"/>
    </source>
</evidence>
<comment type="subcellular location">
    <subcellularLocation>
        <location evidence="1">Nucleus</location>
    </subcellularLocation>
</comment>
<keyword evidence="6" id="KW-0508">mRNA splicing</keyword>
<evidence type="ECO:0000256" key="1">
    <source>
        <dbReference type="ARBA" id="ARBA00004123"/>
    </source>
</evidence>
<feature type="compositionally biased region" description="Basic and acidic residues" evidence="8">
    <location>
        <begin position="241"/>
        <end position="254"/>
    </location>
</feature>
<keyword evidence="3" id="KW-0507">mRNA processing</keyword>
<dbReference type="InterPro" id="IPR003034">
    <property type="entry name" value="SAP_dom"/>
</dbReference>
<dbReference type="OrthoDB" id="79455at2759"/>
<evidence type="ECO:0000256" key="2">
    <source>
        <dbReference type="ARBA" id="ARBA00010386"/>
    </source>
</evidence>
<dbReference type="SMART" id="SM00513">
    <property type="entry name" value="SAP"/>
    <property type="match status" value="1"/>
</dbReference>
<evidence type="ECO:0000256" key="5">
    <source>
        <dbReference type="ARBA" id="ARBA00023163"/>
    </source>
</evidence>
<dbReference type="AlphaFoldDB" id="A0A024U0U0"/>
<evidence type="ECO:0000313" key="10">
    <source>
        <dbReference type="EMBL" id="ETV99501.1"/>
    </source>
</evidence>
<dbReference type="EMBL" id="KI913967">
    <property type="protein sequence ID" value="ETV99501.1"/>
    <property type="molecule type" value="Genomic_DNA"/>
</dbReference>
<evidence type="ECO:0000256" key="6">
    <source>
        <dbReference type="ARBA" id="ARBA00023187"/>
    </source>
</evidence>
<dbReference type="GO" id="GO:0071013">
    <property type="term" value="C:catalytic step 2 spliceosome"/>
    <property type="evidence" value="ECO:0007669"/>
    <property type="project" value="TreeGrafter"/>
</dbReference>
<feature type="region of interest" description="Disordered" evidence="8">
    <location>
        <begin position="1"/>
        <end position="83"/>
    </location>
</feature>
<dbReference type="Gene3D" id="1.10.720.30">
    <property type="entry name" value="SAP domain"/>
    <property type="match status" value="1"/>
</dbReference>
<feature type="compositionally biased region" description="Low complexity" evidence="8">
    <location>
        <begin position="323"/>
        <end position="339"/>
    </location>
</feature>
<evidence type="ECO:0000256" key="3">
    <source>
        <dbReference type="ARBA" id="ARBA00022664"/>
    </source>
</evidence>
<dbReference type="InterPro" id="IPR039853">
    <property type="entry name" value="Pinin"/>
</dbReference>
<dbReference type="InterPro" id="IPR036361">
    <property type="entry name" value="SAP_dom_sf"/>
</dbReference>
<dbReference type="RefSeq" id="XP_008872057.1">
    <property type="nucleotide sequence ID" value="XM_008873835.1"/>
</dbReference>
<keyword evidence="5" id="KW-0804">Transcription</keyword>
<name>A0A024U0U0_9STRA</name>
<feature type="domain" description="SAP" evidence="9">
    <location>
        <begin position="405"/>
        <end position="439"/>
    </location>
</feature>
<accession>A0A024U0U0</accession>
<dbReference type="GO" id="GO:0006397">
    <property type="term" value="P:mRNA processing"/>
    <property type="evidence" value="ECO:0007669"/>
    <property type="project" value="UniProtKB-KW"/>
</dbReference>
<dbReference type="eggNOG" id="KOG3756">
    <property type="taxonomic scope" value="Eukaryota"/>
</dbReference>
<keyword evidence="7" id="KW-0539">Nucleus</keyword>
<dbReference type="GeneID" id="20085225"/>
<feature type="compositionally biased region" description="Basic and acidic residues" evidence="8">
    <location>
        <begin position="1"/>
        <end position="18"/>
    </location>
</feature>
<feature type="region of interest" description="Disordered" evidence="8">
    <location>
        <begin position="241"/>
        <end position="401"/>
    </location>
</feature>
<dbReference type="PANTHER" id="PTHR12707:SF0">
    <property type="entry name" value="PININ"/>
    <property type="match status" value="1"/>
</dbReference>
<gene>
    <name evidence="10" type="ORF">H310_08175</name>
</gene>
<evidence type="ECO:0000256" key="4">
    <source>
        <dbReference type="ARBA" id="ARBA00023015"/>
    </source>
</evidence>
<organism evidence="10">
    <name type="scientific">Aphanomyces invadans</name>
    <dbReference type="NCBI Taxonomy" id="157072"/>
    <lineage>
        <taxon>Eukaryota</taxon>
        <taxon>Sar</taxon>
        <taxon>Stramenopiles</taxon>
        <taxon>Oomycota</taxon>
        <taxon>Saprolegniomycetes</taxon>
        <taxon>Saprolegniales</taxon>
        <taxon>Verrucalvaceae</taxon>
        <taxon>Aphanomyces</taxon>
    </lineage>
</organism>
<dbReference type="Pfam" id="PF04696">
    <property type="entry name" value="Pinin_SDK_memA"/>
    <property type="match status" value="1"/>
</dbReference>
<sequence>MSSRHEDDRERVSRRGVQDEAVFTPRGGGGTRSIHDRLGDRAAAASPPRKRTTSIDDDNGPKRRRLSATNVKPTEDDPKLLQRSRRMFGALMGHLGRAKKQLAQDSDLLKKQDRLLSAAEEKEKQHRRVVQQQQARRKLDSQIAAHKRDAVDKIAKLERKHALSISSERHQARFLQTVSPIPIFYLPARHTKETQALVDASMEAIEEKILAQRREIDAKKRSIEAESQRKIEALEAELARLVDTKPGDGPRDDVPTDVTTSPRDIASPSENDDVVQADEPSNRDDESEANEAKKDATVRDDNSPAAVEGASAQATPLSPQGASSSVEKPPSPVKKSPSPVKMPSPAKTPPSPVKAPSAEQQESCDDAIESKQEVSEGMDDDAKTESVEGDHAETKDASAAPALIPSKLKVVELRQHLKARGLDTKGLKDDLVKRLEQALAN</sequence>
<evidence type="ECO:0000256" key="8">
    <source>
        <dbReference type="SAM" id="MobiDB-lite"/>
    </source>
</evidence>
<reference evidence="10" key="1">
    <citation type="submission" date="2013-12" db="EMBL/GenBank/DDBJ databases">
        <title>The Genome Sequence of Aphanomyces invadans NJM9701.</title>
        <authorList>
            <consortium name="The Broad Institute Genomics Platform"/>
            <person name="Russ C."/>
            <person name="Tyler B."/>
            <person name="van West P."/>
            <person name="Dieguez-Uribeondo J."/>
            <person name="Young S.K."/>
            <person name="Zeng Q."/>
            <person name="Gargeya S."/>
            <person name="Fitzgerald M."/>
            <person name="Abouelleil A."/>
            <person name="Alvarado L."/>
            <person name="Chapman S.B."/>
            <person name="Gainer-Dewar J."/>
            <person name="Goldberg J."/>
            <person name="Griggs A."/>
            <person name="Gujja S."/>
            <person name="Hansen M."/>
            <person name="Howarth C."/>
            <person name="Imamovic A."/>
            <person name="Ireland A."/>
            <person name="Larimer J."/>
            <person name="McCowan C."/>
            <person name="Murphy C."/>
            <person name="Pearson M."/>
            <person name="Poon T.W."/>
            <person name="Priest M."/>
            <person name="Roberts A."/>
            <person name="Saif S."/>
            <person name="Shea T."/>
            <person name="Sykes S."/>
            <person name="Wortman J."/>
            <person name="Nusbaum C."/>
            <person name="Birren B."/>
        </authorList>
    </citation>
    <scope>NUCLEOTIDE SEQUENCE [LARGE SCALE GENOMIC DNA]</scope>
    <source>
        <strain evidence="10">NJM9701</strain>
    </source>
</reference>